<dbReference type="SUPFAM" id="SSF53067">
    <property type="entry name" value="Actin-like ATPase domain"/>
    <property type="match status" value="2"/>
</dbReference>
<feature type="domain" description="Carbohydrate kinase FGGY N-terminal" evidence="5">
    <location>
        <begin position="1"/>
        <end position="245"/>
    </location>
</feature>
<dbReference type="EMBL" id="BSVA01000001">
    <property type="protein sequence ID" value="GMA90212.1"/>
    <property type="molecule type" value="Genomic_DNA"/>
</dbReference>
<evidence type="ECO:0000313" key="6">
    <source>
        <dbReference type="EMBL" id="GMA90212.1"/>
    </source>
</evidence>
<dbReference type="CDD" id="cd07805">
    <property type="entry name" value="ASKHA_NBD_FGGY_CvXK-like"/>
    <property type="match status" value="1"/>
</dbReference>
<keyword evidence="2" id="KW-0859">Xylose metabolism</keyword>
<comment type="caution">
    <text evidence="6">The sequence shown here is derived from an EMBL/GenBank/DDBJ whole genome shotgun (WGS) entry which is preliminary data.</text>
</comment>
<evidence type="ECO:0000256" key="2">
    <source>
        <dbReference type="ARBA" id="ARBA00022629"/>
    </source>
</evidence>
<dbReference type="PANTHER" id="PTHR43095:SF5">
    <property type="entry name" value="XYLULOSE KINASE"/>
    <property type="match status" value="1"/>
</dbReference>
<accession>A0ABQ6JTR4</accession>
<keyword evidence="7" id="KW-1185">Reference proteome</keyword>
<keyword evidence="3" id="KW-0808">Transferase</keyword>
<evidence type="ECO:0000256" key="3">
    <source>
        <dbReference type="ARBA" id="ARBA00022679"/>
    </source>
</evidence>
<evidence type="ECO:0000259" key="5">
    <source>
        <dbReference type="Pfam" id="PF00370"/>
    </source>
</evidence>
<organism evidence="6 7">
    <name type="scientific">Homoserinibacter gongjuensis</name>
    <dbReference type="NCBI Taxonomy" id="1162968"/>
    <lineage>
        <taxon>Bacteria</taxon>
        <taxon>Bacillati</taxon>
        <taxon>Actinomycetota</taxon>
        <taxon>Actinomycetes</taxon>
        <taxon>Micrococcales</taxon>
        <taxon>Microbacteriaceae</taxon>
        <taxon>Homoserinibacter</taxon>
    </lineage>
</organism>
<dbReference type="InterPro" id="IPR050406">
    <property type="entry name" value="FGGY_Carb_Kinase"/>
</dbReference>
<keyword evidence="4" id="KW-0418">Kinase</keyword>
<proteinExistence type="inferred from homology"/>
<evidence type="ECO:0000256" key="4">
    <source>
        <dbReference type="ARBA" id="ARBA00022777"/>
    </source>
</evidence>
<protein>
    <recommendedName>
        <fullName evidence="5">Carbohydrate kinase FGGY N-terminal domain-containing protein</fullName>
    </recommendedName>
</protein>
<sequence length="370" mass="38751">MIIAHDLGTTGNKASLHTVEGVLVAATTVSYSTHYGAAGVVEQDPADWWTAVVAATRELLASAEVAGSAVEAVSVSGHMMGGIFLDADYEPVRPAIIWADTRSSQQTAQLVETVGAEEGYRITGHPLNATYTLPKVMWVRENEPDVWHRVRHLAFAKDYVNRRLTGRLATDASDASGANAYDQQSADWSAPLLDAAGVARELMPEILPSTEVLGPLLPDAASELGLRAGIAVVVGGGDGPMAALGTGIVAPEDGAYVCLGTSSWVSLASDAPLLDPRRRTMTFNHVVPGRFVPTATMQTGAGALDWLADVLEPGAGSERFARLVAEAETVDASGRGSSSCRTCWGSVRRDGIRAFAPRSSASPARTVGST</sequence>
<gene>
    <name evidence="6" type="ORF">GCM10025869_07410</name>
</gene>
<dbReference type="InterPro" id="IPR018484">
    <property type="entry name" value="FGGY_N"/>
</dbReference>
<dbReference type="Gene3D" id="3.30.420.40">
    <property type="match status" value="2"/>
</dbReference>
<dbReference type="Proteomes" id="UP001157069">
    <property type="component" value="Unassembled WGS sequence"/>
</dbReference>
<dbReference type="PANTHER" id="PTHR43095">
    <property type="entry name" value="SUGAR KINASE"/>
    <property type="match status" value="1"/>
</dbReference>
<name>A0ABQ6JTR4_9MICO</name>
<keyword evidence="2" id="KW-0119">Carbohydrate metabolism</keyword>
<dbReference type="RefSeq" id="WP_284297846.1">
    <property type="nucleotide sequence ID" value="NZ_BSVA01000001.1"/>
</dbReference>
<dbReference type="InterPro" id="IPR043129">
    <property type="entry name" value="ATPase_NBD"/>
</dbReference>
<comment type="similarity">
    <text evidence="1">Belongs to the FGGY kinase family.</text>
</comment>
<evidence type="ECO:0000313" key="7">
    <source>
        <dbReference type="Proteomes" id="UP001157069"/>
    </source>
</evidence>
<evidence type="ECO:0000256" key="1">
    <source>
        <dbReference type="ARBA" id="ARBA00009156"/>
    </source>
</evidence>
<reference evidence="7" key="1">
    <citation type="journal article" date="2019" name="Int. J. Syst. Evol. Microbiol.">
        <title>The Global Catalogue of Microorganisms (GCM) 10K type strain sequencing project: providing services to taxonomists for standard genome sequencing and annotation.</title>
        <authorList>
            <consortium name="The Broad Institute Genomics Platform"/>
            <consortium name="The Broad Institute Genome Sequencing Center for Infectious Disease"/>
            <person name="Wu L."/>
            <person name="Ma J."/>
        </authorList>
    </citation>
    <scope>NUCLEOTIDE SEQUENCE [LARGE SCALE GENOMIC DNA]</scope>
    <source>
        <strain evidence="7">NBRC 108755</strain>
    </source>
</reference>
<dbReference type="Pfam" id="PF00370">
    <property type="entry name" value="FGGY_N"/>
    <property type="match status" value="1"/>
</dbReference>